<gene>
    <name evidence="4" type="ORF">DPMN_014184</name>
</gene>
<dbReference type="InterPro" id="IPR033742">
    <property type="entry name" value="IQSEC_PH"/>
</dbReference>
<comment type="caution">
    <text evidence="4">The sequence shown here is derived from an EMBL/GenBank/DDBJ whole genome shotgun (WGS) entry which is preliminary data.</text>
</comment>
<dbReference type="Proteomes" id="UP000828390">
    <property type="component" value="Unassembled WGS sequence"/>
</dbReference>
<evidence type="ECO:0000256" key="1">
    <source>
        <dbReference type="ARBA" id="ARBA00004496"/>
    </source>
</evidence>
<dbReference type="EMBL" id="JAIWYP010000001">
    <property type="protein sequence ID" value="KAH3890113.1"/>
    <property type="molecule type" value="Genomic_DNA"/>
</dbReference>
<reference evidence="4" key="2">
    <citation type="submission" date="2020-11" db="EMBL/GenBank/DDBJ databases">
        <authorList>
            <person name="McCartney M.A."/>
            <person name="Auch B."/>
            <person name="Kono T."/>
            <person name="Mallez S."/>
            <person name="Becker A."/>
            <person name="Gohl D.M."/>
            <person name="Silverstein K.A.T."/>
            <person name="Koren S."/>
            <person name="Bechman K.B."/>
            <person name="Herman A."/>
            <person name="Abrahante J.E."/>
            <person name="Garbe J."/>
        </authorList>
    </citation>
    <scope>NUCLEOTIDE SEQUENCE</scope>
    <source>
        <strain evidence="4">Duluth1</strain>
        <tissue evidence="4">Whole animal</tissue>
    </source>
</reference>
<dbReference type="InterPro" id="IPR001849">
    <property type="entry name" value="PH_domain"/>
</dbReference>
<dbReference type="Pfam" id="PF16453">
    <property type="entry name" value="IQ_SEC7_PH"/>
    <property type="match status" value="1"/>
</dbReference>
<dbReference type="PANTHER" id="PTHR10663:SF342">
    <property type="entry name" value="FI21420P1"/>
    <property type="match status" value="1"/>
</dbReference>
<evidence type="ECO:0000259" key="3">
    <source>
        <dbReference type="SMART" id="SM00233"/>
    </source>
</evidence>
<proteinExistence type="predicted"/>
<dbReference type="GO" id="GO:0030036">
    <property type="term" value="P:actin cytoskeleton organization"/>
    <property type="evidence" value="ECO:0007669"/>
    <property type="project" value="TreeGrafter"/>
</dbReference>
<evidence type="ECO:0000313" key="4">
    <source>
        <dbReference type="EMBL" id="KAH3890113.1"/>
    </source>
</evidence>
<dbReference type="Gene3D" id="2.30.29.30">
    <property type="entry name" value="Pleckstrin-homology domain (PH domain)/Phosphotyrosine-binding domain (PTB)"/>
    <property type="match status" value="1"/>
</dbReference>
<evidence type="ECO:0000313" key="5">
    <source>
        <dbReference type="Proteomes" id="UP000828390"/>
    </source>
</evidence>
<organism evidence="4 5">
    <name type="scientific">Dreissena polymorpha</name>
    <name type="common">Zebra mussel</name>
    <name type="synonym">Mytilus polymorpha</name>
    <dbReference type="NCBI Taxonomy" id="45954"/>
    <lineage>
        <taxon>Eukaryota</taxon>
        <taxon>Metazoa</taxon>
        <taxon>Spiralia</taxon>
        <taxon>Lophotrochozoa</taxon>
        <taxon>Mollusca</taxon>
        <taxon>Bivalvia</taxon>
        <taxon>Autobranchia</taxon>
        <taxon>Heteroconchia</taxon>
        <taxon>Euheterodonta</taxon>
        <taxon>Imparidentia</taxon>
        <taxon>Neoheterodontei</taxon>
        <taxon>Myida</taxon>
        <taxon>Dreissenoidea</taxon>
        <taxon>Dreissenidae</taxon>
        <taxon>Dreissena</taxon>
    </lineage>
</organism>
<name>A0A9D4S4F7_DREPO</name>
<dbReference type="PANTHER" id="PTHR10663">
    <property type="entry name" value="GUANYL-NUCLEOTIDE EXCHANGE FACTOR"/>
    <property type="match status" value="1"/>
</dbReference>
<keyword evidence="2" id="KW-0963">Cytoplasm</keyword>
<dbReference type="CDD" id="cd13318">
    <property type="entry name" value="PH_IQSEC"/>
    <property type="match status" value="1"/>
</dbReference>
<dbReference type="GO" id="GO:0005737">
    <property type="term" value="C:cytoplasm"/>
    <property type="evidence" value="ECO:0007669"/>
    <property type="project" value="UniProtKB-SubCell"/>
</dbReference>
<protein>
    <recommendedName>
        <fullName evidence="3">PH domain-containing protein</fullName>
    </recommendedName>
</protein>
<dbReference type="SMART" id="SM00233">
    <property type="entry name" value="PH"/>
    <property type="match status" value="1"/>
</dbReference>
<accession>A0A9D4S4F7</accession>
<evidence type="ECO:0000256" key="2">
    <source>
        <dbReference type="ARBA" id="ARBA00022490"/>
    </source>
</evidence>
<sequence length="254" mass="29246">MLDIIRTSPSKSVGIPDDDDVDRDLLVGIYERVKAQEFRPGADHVTQVMKVEQTIVGKRKPALALPHRRLVCYCRLYQVHDPNKKEKIGLHQREVFLFNDLLMVTKIFSKQKSGITYSFKQSYSLCDMQVYLFEIRHYRFGIRLVNNLDNNVLIAFNARNDADRQKFVEDLKEAILEPGKTSGSSDYGTLWISRAARRSSPIRPSSDDAVKPLSTYEQLPFCLSSLRRILQENLLWLILPPVATCTLQLLNELF</sequence>
<dbReference type="InterPro" id="IPR011993">
    <property type="entry name" value="PH-like_dom_sf"/>
</dbReference>
<dbReference type="SUPFAM" id="SSF50729">
    <property type="entry name" value="PH domain-like"/>
    <property type="match status" value="1"/>
</dbReference>
<dbReference type="AlphaFoldDB" id="A0A9D4S4F7"/>
<keyword evidence="5" id="KW-1185">Reference proteome</keyword>
<reference evidence="4" key="1">
    <citation type="journal article" date="2019" name="bioRxiv">
        <title>The Genome of the Zebra Mussel, Dreissena polymorpha: A Resource for Invasive Species Research.</title>
        <authorList>
            <person name="McCartney M.A."/>
            <person name="Auch B."/>
            <person name="Kono T."/>
            <person name="Mallez S."/>
            <person name="Zhang Y."/>
            <person name="Obille A."/>
            <person name="Becker A."/>
            <person name="Abrahante J.E."/>
            <person name="Garbe J."/>
            <person name="Badalamenti J.P."/>
            <person name="Herman A."/>
            <person name="Mangelson H."/>
            <person name="Liachko I."/>
            <person name="Sullivan S."/>
            <person name="Sone E.D."/>
            <person name="Koren S."/>
            <person name="Silverstein K.A.T."/>
            <person name="Beckman K.B."/>
            <person name="Gohl D.M."/>
        </authorList>
    </citation>
    <scope>NUCLEOTIDE SEQUENCE</scope>
    <source>
        <strain evidence="4">Duluth1</strain>
        <tissue evidence="4">Whole animal</tissue>
    </source>
</reference>
<feature type="domain" description="PH" evidence="3">
    <location>
        <begin position="70"/>
        <end position="178"/>
    </location>
</feature>
<comment type="subcellular location">
    <subcellularLocation>
        <location evidence="1">Cytoplasm</location>
    </subcellularLocation>
</comment>